<sequence>MAENDDDDVELKIDPPVSDGNGGALFLRNNTVPSGIRMFVVKQNRFTIFFIRIPWKDQARTLAILVCGLTESKLESGMKREHVTSVSDRKAS</sequence>
<feature type="non-terminal residue" evidence="1">
    <location>
        <position position="1"/>
    </location>
</feature>
<proteinExistence type="predicted"/>
<evidence type="ECO:0000313" key="2">
    <source>
        <dbReference type="Proteomes" id="UP001206925"/>
    </source>
</evidence>
<protein>
    <submittedName>
        <fullName evidence="1">Uncharacterized protein</fullName>
    </submittedName>
</protein>
<dbReference type="Proteomes" id="UP001206925">
    <property type="component" value="Unassembled WGS sequence"/>
</dbReference>
<evidence type="ECO:0000313" key="1">
    <source>
        <dbReference type="EMBL" id="KAI7740011.1"/>
    </source>
</evidence>
<name>A0AAD5CDP8_AMBAR</name>
<organism evidence="1 2">
    <name type="scientific">Ambrosia artemisiifolia</name>
    <name type="common">Common ragweed</name>
    <dbReference type="NCBI Taxonomy" id="4212"/>
    <lineage>
        <taxon>Eukaryota</taxon>
        <taxon>Viridiplantae</taxon>
        <taxon>Streptophyta</taxon>
        <taxon>Embryophyta</taxon>
        <taxon>Tracheophyta</taxon>
        <taxon>Spermatophyta</taxon>
        <taxon>Magnoliopsida</taxon>
        <taxon>eudicotyledons</taxon>
        <taxon>Gunneridae</taxon>
        <taxon>Pentapetalae</taxon>
        <taxon>asterids</taxon>
        <taxon>campanulids</taxon>
        <taxon>Asterales</taxon>
        <taxon>Asteraceae</taxon>
        <taxon>Asteroideae</taxon>
        <taxon>Heliantheae alliance</taxon>
        <taxon>Heliantheae</taxon>
        <taxon>Ambrosia</taxon>
    </lineage>
</organism>
<dbReference type="AlphaFoldDB" id="A0AAD5CDP8"/>
<reference evidence="1" key="1">
    <citation type="submission" date="2022-06" db="EMBL/GenBank/DDBJ databases">
        <title>Uncovering the hologenomic basis of an extraordinary plant invasion.</title>
        <authorList>
            <person name="Bieker V.C."/>
            <person name="Martin M.D."/>
            <person name="Gilbert T."/>
            <person name="Hodgins K."/>
            <person name="Battlay P."/>
            <person name="Petersen B."/>
            <person name="Wilson J."/>
        </authorList>
    </citation>
    <scope>NUCLEOTIDE SEQUENCE</scope>
    <source>
        <strain evidence="1">AA19_3_7</strain>
        <tissue evidence="1">Leaf</tissue>
    </source>
</reference>
<dbReference type="EMBL" id="JAMZMK010008533">
    <property type="protein sequence ID" value="KAI7740011.1"/>
    <property type="molecule type" value="Genomic_DNA"/>
</dbReference>
<keyword evidence="2" id="KW-1185">Reference proteome</keyword>
<gene>
    <name evidence="1" type="ORF">M8C21_028029</name>
</gene>
<accession>A0AAD5CDP8</accession>
<comment type="caution">
    <text evidence="1">The sequence shown here is derived from an EMBL/GenBank/DDBJ whole genome shotgun (WGS) entry which is preliminary data.</text>
</comment>